<dbReference type="EMBL" id="CP015079">
    <property type="protein sequence ID" value="ANH39367.1"/>
    <property type="molecule type" value="Genomic_DNA"/>
</dbReference>
<evidence type="ECO:0000256" key="2">
    <source>
        <dbReference type="ARBA" id="ARBA00022723"/>
    </source>
</evidence>
<dbReference type="PANTHER" id="PTHR42693">
    <property type="entry name" value="ARYLSULFATASE FAMILY MEMBER"/>
    <property type="match status" value="1"/>
</dbReference>
<evidence type="ECO:0000256" key="5">
    <source>
        <dbReference type="SAM" id="MobiDB-lite"/>
    </source>
</evidence>
<keyword evidence="4" id="KW-0106">Calcium</keyword>
<dbReference type="InterPro" id="IPR024607">
    <property type="entry name" value="Sulfatase_CS"/>
</dbReference>
<proteinExistence type="inferred from homology"/>
<dbReference type="InterPro" id="IPR000917">
    <property type="entry name" value="Sulfatase_N"/>
</dbReference>
<dbReference type="PROSITE" id="PS00149">
    <property type="entry name" value="SULFATASE_2"/>
    <property type="match status" value="1"/>
</dbReference>
<dbReference type="STRING" id="1300347.I601_2956"/>
<evidence type="ECO:0000313" key="7">
    <source>
        <dbReference type="EMBL" id="ANH39367.1"/>
    </source>
</evidence>
<organism evidence="7 8">
    <name type="scientific">Nocardioides dokdonensis FR1436</name>
    <dbReference type="NCBI Taxonomy" id="1300347"/>
    <lineage>
        <taxon>Bacteria</taxon>
        <taxon>Bacillati</taxon>
        <taxon>Actinomycetota</taxon>
        <taxon>Actinomycetes</taxon>
        <taxon>Propionibacteriales</taxon>
        <taxon>Nocardioidaceae</taxon>
        <taxon>Nocardioides</taxon>
    </lineage>
</organism>
<dbReference type="EC" id="3.1.6.1" evidence="7"/>
<evidence type="ECO:0000256" key="3">
    <source>
        <dbReference type="ARBA" id="ARBA00022801"/>
    </source>
</evidence>
<protein>
    <submittedName>
        <fullName evidence="7">Arylsulfatase</fullName>
        <ecNumber evidence="7">3.1.6.1</ecNumber>
    </submittedName>
</protein>
<dbReference type="PATRIC" id="fig|1300347.3.peg.2954"/>
<sequence>MTVLAARRYGSPVTTSSGSAPIPGRQLITSRVHGSEPRFVGYPQPPAGAPNVVMVVLDDVGFAQLGCFGATLETPNIDRLAEQGLRYNRFHVTSVCSSTRAALHTGRNHHAVGMGVTEEAALGFPGYTGRIPPSAAMLARLLRDAGYNTMSVGKWHLTPKHEYSSAGPFHRWPLGMGFERFYGFLGAETSQWAPELVRDNTQVDPPRTPEEGYHLTEDLVDESIRMIQDQQQAEARKPFFLHLATGAAHAPHQVPPEWVTPYEGQFDDGWEVWRERVFERQLAAGVVPPETLLTERPSWVPDWDGLPPEQRRLFARYMEVFAGFMTHTDHHLGRLFDHLDERGIADDTLVMVLSDNGASAEGGVTGTLNEAAGWLGHQEDVEASIARSDEIGGHGAYNHYPFGWAWAGNTPLRLWKRHAWLGGVRTPLVVRWGARVADPGGVRGQFCHAVDLFSTILDAAGVPVPETVDGITQQPVDGTSMLASFTEPDVAEHRRLQYFEMMGSRGLYQDGWKATTNFVPNQFNERDAIPGSHDFATDRWSLFDLTHDFSEATDLADEHPDVVKRLEAMWWAEAGRHQVLPLFEFPDSMAHMHPGPFPAPHRVSYTPGGGPIQDSQLPSLFGGFELSAEVVVPETGAEGILAAIGDAHGGWGCYLLDGVPVAAFAMLDGLVRVAGTEPLAPGRHRIGVQYVPGAEPLARVLVDGVECAAAPLPGLFFFPNLSTAAVGMFIGRDRGLPLCRDYRPPFAFTGELLRVDIEGGNPEARADEETRLRAALGSD</sequence>
<keyword evidence="2" id="KW-0479">Metal-binding</keyword>
<dbReference type="OrthoDB" id="9777306at2"/>
<reference evidence="7 8" key="1">
    <citation type="submission" date="2016-03" db="EMBL/GenBank/DDBJ databases">
        <title>Complete genome sequence of a soil Actinobacterium, Nocardioides dokdonensis FR1436.</title>
        <authorList>
            <person name="Kwon S.-K."/>
            <person name="Kim K."/>
            <person name="Kim J.F."/>
        </authorList>
    </citation>
    <scope>NUCLEOTIDE SEQUENCE [LARGE SCALE GENOMIC DNA]</scope>
    <source>
        <strain evidence="7 8">FR1436</strain>
    </source>
</reference>
<dbReference type="GO" id="GO:0004065">
    <property type="term" value="F:arylsulfatase activity"/>
    <property type="evidence" value="ECO:0007669"/>
    <property type="project" value="UniProtKB-EC"/>
</dbReference>
<dbReference type="Proteomes" id="UP000077868">
    <property type="component" value="Chromosome"/>
</dbReference>
<keyword evidence="8" id="KW-1185">Reference proteome</keyword>
<keyword evidence="3 7" id="KW-0378">Hydrolase</keyword>
<comment type="similarity">
    <text evidence="1">Belongs to the sulfatase family.</text>
</comment>
<evidence type="ECO:0000256" key="1">
    <source>
        <dbReference type="ARBA" id="ARBA00008779"/>
    </source>
</evidence>
<dbReference type="InterPro" id="IPR050738">
    <property type="entry name" value="Sulfatase"/>
</dbReference>
<dbReference type="GO" id="GO:0046872">
    <property type="term" value="F:metal ion binding"/>
    <property type="evidence" value="ECO:0007669"/>
    <property type="project" value="UniProtKB-KW"/>
</dbReference>
<dbReference type="Pfam" id="PF00884">
    <property type="entry name" value="Sulfatase"/>
    <property type="match status" value="1"/>
</dbReference>
<dbReference type="Gene3D" id="3.30.1120.10">
    <property type="match status" value="1"/>
</dbReference>
<dbReference type="InterPro" id="IPR017850">
    <property type="entry name" value="Alkaline_phosphatase_core_sf"/>
</dbReference>
<accession>A0A1A9GM06</accession>
<feature type="domain" description="Sulfatase N-terminal" evidence="6">
    <location>
        <begin position="50"/>
        <end position="462"/>
    </location>
</feature>
<feature type="region of interest" description="Disordered" evidence="5">
    <location>
        <begin position="1"/>
        <end position="23"/>
    </location>
</feature>
<dbReference type="CDD" id="cd16025">
    <property type="entry name" value="PAS_like"/>
    <property type="match status" value="1"/>
</dbReference>
<dbReference type="SUPFAM" id="SSF53649">
    <property type="entry name" value="Alkaline phosphatase-like"/>
    <property type="match status" value="1"/>
</dbReference>
<evidence type="ECO:0000313" key="8">
    <source>
        <dbReference type="Proteomes" id="UP000077868"/>
    </source>
</evidence>
<dbReference type="KEGG" id="ndk:I601_2956"/>
<dbReference type="AlphaFoldDB" id="A0A1A9GM06"/>
<evidence type="ECO:0000259" key="6">
    <source>
        <dbReference type="Pfam" id="PF00884"/>
    </source>
</evidence>
<dbReference type="Gene3D" id="3.40.720.10">
    <property type="entry name" value="Alkaline Phosphatase, subunit A"/>
    <property type="match status" value="1"/>
</dbReference>
<name>A0A1A9GM06_9ACTN</name>
<evidence type="ECO:0000256" key="4">
    <source>
        <dbReference type="ARBA" id="ARBA00022837"/>
    </source>
</evidence>
<gene>
    <name evidence="7" type="primary">atsA</name>
    <name evidence="7" type="ORF">I601_2956</name>
</gene>